<evidence type="ECO:0000313" key="2">
    <source>
        <dbReference type="Proteomes" id="UP001055879"/>
    </source>
</evidence>
<accession>A0ACB9DQ10</accession>
<sequence>MEPHVPEQTTTGDDGGRQNEPTNIVVKGKRTKRHRLQSSIPFTILPQSSTSNNPFNSSPTSSSDFPAGCTTTEDEDTANCLILLSKGGHNIISSPSNIINNHQFSTYKFNSKRYIQTPTDGFTGIYVYECKTCSRTFPSFQALGGHRASHKKPRIIEDKRRPPPCTVVSDEDEPSPQFPSRKNNSSSSSSLSIQLNTKKSSSNKLHECSICGTEFNSGQALGGHMRRHRVANCTTTTTTSAATTTNTTLSLIPYSPVATTMVADDDQDNYQKSRNDGLCLDLDLNLPAPPETAEGSSNQDHHRESSFKFTANSTKQQSAVHFSAAPTLVDCHY</sequence>
<reference evidence="2" key="1">
    <citation type="journal article" date="2022" name="Mol. Ecol. Resour.">
        <title>The genomes of chicory, endive, great burdock and yacon provide insights into Asteraceae palaeo-polyploidization history and plant inulin production.</title>
        <authorList>
            <person name="Fan W."/>
            <person name="Wang S."/>
            <person name="Wang H."/>
            <person name="Wang A."/>
            <person name="Jiang F."/>
            <person name="Liu H."/>
            <person name="Zhao H."/>
            <person name="Xu D."/>
            <person name="Zhang Y."/>
        </authorList>
    </citation>
    <scope>NUCLEOTIDE SEQUENCE [LARGE SCALE GENOMIC DNA]</scope>
    <source>
        <strain evidence="2">cv. Niubang</strain>
    </source>
</reference>
<comment type="caution">
    <text evidence="1">The sequence shown here is derived from an EMBL/GenBank/DDBJ whole genome shotgun (WGS) entry which is preliminary data.</text>
</comment>
<evidence type="ECO:0000313" key="1">
    <source>
        <dbReference type="EMBL" id="KAI3748561.1"/>
    </source>
</evidence>
<reference evidence="1 2" key="2">
    <citation type="journal article" date="2022" name="Mol. Ecol. Resour.">
        <title>The genomes of chicory, endive, great burdock and yacon provide insights into Asteraceae paleo-polyploidization history and plant inulin production.</title>
        <authorList>
            <person name="Fan W."/>
            <person name="Wang S."/>
            <person name="Wang H."/>
            <person name="Wang A."/>
            <person name="Jiang F."/>
            <person name="Liu H."/>
            <person name="Zhao H."/>
            <person name="Xu D."/>
            <person name="Zhang Y."/>
        </authorList>
    </citation>
    <scope>NUCLEOTIDE SEQUENCE [LARGE SCALE GENOMIC DNA]</scope>
    <source>
        <strain evidence="2">cv. Niubang</strain>
    </source>
</reference>
<protein>
    <submittedName>
        <fullName evidence="1">Uncharacterized protein</fullName>
    </submittedName>
</protein>
<dbReference type="Proteomes" id="UP001055879">
    <property type="component" value="Linkage Group LG03"/>
</dbReference>
<name>A0ACB9DQ10_ARCLA</name>
<keyword evidence="2" id="KW-1185">Reference proteome</keyword>
<dbReference type="EMBL" id="CM042049">
    <property type="protein sequence ID" value="KAI3748561.1"/>
    <property type="molecule type" value="Genomic_DNA"/>
</dbReference>
<organism evidence="1 2">
    <name type="scientific">Arctium lappa</name>
    <name type="common">Greater burdock</name>
    <name type="synonym">Lappa major</name>
    <dbReference type="NCBI Taxonomy" id="4217"/>
    <lineage>
        <taxon>Eukaryota</taxon>
        <taxon>Viridiplantae</taxon>
        <taxon>Streptophyta</taxon>
        <taxon>Embryophyta</taxon>
        <taxon>Tracheophyta</taxon>
        <taxon>Spermatophyta</taxon>
        <taxon>Magnoliopsida</taxon>
        <taxon>eudicotyledons</taxon>
        <taxon>Gunneridae</taxon>
        <taxon>Pentapetalae</taxon>
        <taxon>asterids</taxon>
        <taxon>campanulids</taxon>
        <taxon>Asterales</taxon>
        <taxon>Asteraceae</taxon>
        <taxon>Carduoideae</taxon>
        <taxon>Cardueae</taxon>
        <taxon>Arctiinae</taxon>
        <taxon>Arctium</taxon>
    </lineage>
</organism>
<proteinExistence type="predicted"/>
<gene>
    <name evidence="1" type="ORF">L6452_11717</name>
</gene>